<feature type="compositionally biased region" description="Polar residues" evidence="1">
    <location>
        <begin position="43"/>
        <end position="58"/>
    </location>
</feature>
<sequence length="136" mass="14485">MAADNSAPIDLDVSKNAPIIAQEASIVSGQAYISESVLKTNVQDAEHTVPSSCRSGKTTKSRKEASGFATGSEANVKSLREDPEDDISTNLTTPFTDSLLRDRPVKLSTKATEMAATLHATRGRGKRGRGRRGRLG</sequence>
<accession>A0ABQ7Y8K4</accession>
<dbReference type="Proteomes" id="UP000824890">
    <property type="component" value="Unassembled WGS sequence"/>
</dbReference>
<keyword evidence="3" id="KW-1185">Reference proteome</keyword>
<evidence type="ECO:0000256" key="1">
    <source>
        <dbReference type="SAM" id="MobiDB-lite"/>
    </source>
</evidence>
<feature type="compositionally biased region" description="Basic residues" evidence="1">
    <location>
        <begin position="121"/>
        <end position="136"/>
    </location>
</feature>
<feature type="region of interest" description="Disordered" evidence="1">
    <location>
        <begin position="113"/>
        <end position="136"/>
    </location>
</feature>
<name>A0ABQ7Y8K4_BRANA</name>
<organism evidence="2 3">
    <name type="scientific">Brassica napus</name>
    <name type="common">Rape</name>
    <dbReference type="NCBI Taxonomy" id="3708"/>
    <lineage>
        <taxon>Eukaryota</taxon>
        <taxon>Viridiplantae</taxon>
        <taxon>Streptophyta</taxon>
        <taxon>Embryophyta</taxon>
        <taxon>Tracheophyta</taxon>
        <taxon>Spermatophyta</taxon>
        <taxon>Magnoliopsida</taxon>
        <taxon>eudicotyledons</taxon>
        <taxon>Gunneridae</taxon>
        <taxon>Pentapetalae</taxon>
        <taxon>rosids</taxon>
        <taxon>malvids</taxon>
        <taxon>Brassicales</taxon>
        <taxon>Brassicaceae</taxon>
        <taxon>Brassiceae</taxon>
        <taxon>Brassica</taxon>
    </lineage>
</organism>
<reference evidence="2 3" key="1">
    <citation type="submission" date="2021-05" db="EMBL/GenBank/DDBJ databases">
        <title>Genome Assembly of Synthetic Allotetraploid Brassica napus Reveals Homoeologous Exchanges between Subgenomes.</title>
        <authorList>
            <person name="Davis J.T."/>
        </authorList>
    </citation>
    <scope>NUCLEOTIDE SEQUENCE [LARGE SCALE GENOMIC DNA]</scope>
    <source>
        <strain evidence="3">cv. Da-Ae</strain>
        <tissue evidence="2">Seedling</tissue>
    </source>
</reference>
<evidence type="ECO:0000313" key="2">
    <source>
        <dbReference type="EMBL" id="KAH0864533.1"/>
    </source>
</evidence>
<feature type="region of interest" description="Disordered" evidence="1">
    <location>
        <begin position="43"/>
        <end position="95"/>
    </location>
</feature>
<proteinExistence type="predicted"/>
<evidence type="ECO:0000313" key="3">
    <source>
        <dbReference type="Proteomes" id="UP000824890"/>
    </source>
</evidence>
<gene>
    <name evidence="2" type="ORF">HID58_081744</name>
</gene>
<comment type="caution">
    <text evidence="2">The sequence shown here is derived from an EMBL/GenBank/DDBJ whole genome shotgun (WGS) entry which is preliminary data.</text>
</comment>
<dbReference type="EMBL" id="JAGKQM010000018">
    <property type="protein sequence ID" value="KAH0864533.1"/>
    <property type="molecule type" value="Genomic_DNA"/>
</dbReference>
<protein>
    <submittedName>
        <fullName evidence="2">Uncharacterized protein</fullName>
    </submittedName>
</protein>